<dbReference type="HOGENOM" id="CLU_2428331_0_0_1"/>
<comment type="caution">
    <text evidence="2">The sequence shown here is derived from an EMBL/GenBank/DDBJ whole genome shotgun (WGS) entry which is preliminary data.</text>
</comment>
<feature type="region of interest" description="Disordered" evidence="1">
    <location>
        <begin position="60"/>
        <end position="91"/>
    </location>
</feature>
<feature type="compositionally biased region" description="Basic and acidic residues" evidence="1">
    <location>
        <begin position="60"/>
        <end position="69"/>
    </location>
</feature>
<proteinExistence type="predicted"/>
<dbReference type="OrthoDB" id="5387995at2759"/>
<protein>
    <submittedName>
        <fullName evidence="2">Uncharacterized protein</fullName>
    </submittedName>
</protein>
<evidence type="ECO:0000256" key="1">
    <source>
        <dbReference type="SAM" id="MobiDB-lite"/>
    </source>
</evidence>
<keyword evidence="3" id="KW-1185">Reference proteome</keyword>
<dbReference type="AlphaFoldDB" id="W9CKT8"/>
<name>W9CKT8_SCLBF</name>
<evidence type="ECO:0000313" key="2">
    <source>
        <dbReference type="EMBL" id="ESZ95264.1"/>
    </source>
</evidence>
<dbReference type="EMBL" id="AYSA01000197">
    <property type="protein sequence ID" value="ESZ95264.1"/>
    <property type="molecule type" value="Genomic_DNA"/>
</dbReference>
<sequence>MNFALPSSPLGRSDYDALDLENEMLMKKEEGEGEREIYSDFNVMCPLVGDGDDYEYLDRLDGRSPEDMQNRLSSPSSEEYCGNAEGRGEIA</sequence>
<gene>
    <name evidence="2" type="ORF">SBOR_4376</name>
</gene>
<accession>W9CKT8</accession>
<reference evidence="2 3" key="1">
    <citation type="journal article" date="2014" name="Genome Announc.">
        <title>Draft genome sequence of Sclerotinia borealis, a psychrophilic plant pathogenic fungus.</title>
        <authorList>
            <person name="Mardanov A.V."/>
            <person name="Beletsky A.V."/>
            <person name="Kadnikov V.V."/>
            <person name="Ignatov A.N."/>
            <person name="Ravin N.V."/>
        </authorList>
    </citation>
    <scope>NUCLEOTIDE SEQUENCE [LARGE SCALE GENOMIC DNA]</scope>
    <source>
        <strain evidence="3">F-4157</strain>
    </source>
</reference>
<evidence type="ECO:0000313" key="3">
    <source>
        <dbReference type="Proteomes" id="UP000019487"/>
    </source>
</evidence>
<dbReference type="Proteomes" id="UP000019487">
    <property type="component" value="Unassembled WGS sequence"/>
</dbReference>
<organism evidence="2 3">
    <name type="scientific">Sclerotinia borealis (strain F-4128)</name>
    <dbReference type="NCBI Taxonomy" id="1432307"/>
    <lineage>
        <taxon>Eukaryota</taxon>
        <taxon>Fungi</taxon>
        <taxon>Dikarya</taxon>
        <taxon>Ascomycota</taxon>
        <taxon>Pezizomycotina</taxon>
        <taxon>Leotiomycetes</taxon>
        <taxon>Helotiales</taxon>
        <taxon>Sclerotiniaceae</taxon>
        <taxon>Sclerotinia</taxon>
    </lineage>
</organism>